<accession>A0ABY8E7H0</accession>
<feature type="transmembrane region" description="Helical" evidence="10">
    <location>
        <begin position="163"/>
        <end position="183"/>
    </location>
</feature>
<dbReference type="RefSeq" id="WP_277730773.1">
    <property type="nucleotide sequence ID" value="NZ_CP120733.1"/>
</dbReference>
<evidence type="ECO:0000256" key="4">
    <source>
        <dbReference type="ARBA" id="ARBA00022448"/>
    </source>
</evidence>
<keyword evidence="8 10" id="KW-0472">Membrane</keyword>
<protein>
    <recommendedName>
        <fullName evidence="3">Multidrug export protein MepA</fullName>
    </recommendedName>
</protein>
<evidence type="ECO:0000256" key="6">
    <source>
        <dbReference type="ARBA" id="ARBA00022692"/>
    </source>
</evidence>
<reference evidence="11 12" key="1">
    <citation type="submission" date="2023-03" db="EMBL/GenBank/DDBJ databases">
        <title>Complete genome sequence of Tepidibacter sp. SWIR-1, isolated from a deep-sea hydrothermal vent.</title>
        <authorList>
            <person name="Li X."/>
        </authorList>
    </citation>
    <scope>NUCLEOTIDE SEQUENCE [LARGE SCALE GENOMIC DNA]</scope>
    <source>
        <strain evidence="11 12">SWIR-1</strain>
    </source>
</reference>
<dbReference type="PIRSF" id="PIRSF006603">
    <property type="entry name" value="DinF"/>
    <property type="match status" value="1"/>
</dbReference>
<keyword evidence="12" id="KW-1185">Reference proteome</keyword>
<sequence>MDYLFSKKFTFKEFLKFVAPAVISMVFISLYTIIDGIFVSNLAGPDALASINIVLPIFNIVLGFSIMLGAGGSALISKMLGEKNNEKANEALSLIVYSGIIIGIILAIVGIIFSSNIFNFLGATDILLPYCISYGNVIILCTPIFIVKTMFEFFVRADGDFNFSLFLSIIGGVVNIVFDYVFIKLFNLGILGAALATGLGILVSCLFGFWYFFSSKSNLNFVIPKFNLKLLKDTMYNGSSEMVSELSTGITTFLFNILALKYAGERGVAALSIILYIHFLLVSTYLGFSSGIAPLISFNYGAKNTDKLKETFKYSKTFILVSSLLIFTTSLLFAPFLVRVFVSTDSQIYNLTLFGLRIFSFSFLFVGLNIFTSALFTAFSNGKISSITSFSRTFAFVLLGAYLFPPLFKINGLWLIVPFAEIATMFISVIFIKKYKNFYMY</sequence>
<dbReference type="NCBIfam" id="TIGR00797">
    <property type="entry name" value="matE"/>
    <property type="match status" value="1"/>
</dbReference>
<feature type="transmembrane region" description="Helical" evidence="10">
    <location>
        <begin position="189"/>
        <end position="213"/>
    </location>
</feature>
<evidence type="ECO:0000313" key="12">
    <source>
        <dbReference type="Proteomes" id="UP001222800"/>
    </source>
</evidence>
<name>A0ABY8E7H0_9FIRM</name>
<feature type="transmembrane region" description="Helical" evidence="10">
    <location>
        <begin position="126"/>
        <end position="151"/>
    </location>
</feature>
<evidence type="ECO:0000313" key="11">
    <source>
        <dbReference type="EMBL" id="WFD08856.1"/>
    </source>
</evidence>
<feature type="transmembrane region" description="Helical" evidence="10">
    <location>
        <begin position="242"/>
        <end position="263"/>
    </location>
</feature>
<evidence type="ECO:0000256" key="1">
    <source>
        <dbReference type="ARBA" id="ARBA00004651"/>
    </source>
</evidence>
<feature type="transmembrane region" description="Helical" evidence="10">
    <location>
        <begin position="49"/>
        <end position="70"/>
    </location>
</feature>
<feature type="transmembrane region" description="Helical" evidence="10">
    <location>
        <begin position="91"/>
        <end position="114"/>
    </location>
</feature>
<organism evidence="11 12">
    <name type="scientific">Tepidibacter hydrothermalis</name>
    <dbReference type="NCBI Taxonomy" id="3036126"/>
    <lineage>
        <taxon>Bacteria</taxon>
        <taxon>Bacillati</taxon>
        <taxon>Bacillota</taxon>
        <taxon>Clostridia</taxon>
        <taxon>Peptostreptococcales</taxon>
        <taxon>Peptostreptococcaceae</taxon>
        <taxon>Tepidibacter</taxon>
    </lineage>
</organism>
<dbReference type="Pfam" id="PF01554">
    <property type="entry name" value="MatE"/>
    <property type="match status" value="2"/>
</dbReference>
<comment type="subcellular location">
    <subcellularLocation>
        <location evidence="1">Cell membrane</location>
        <topology evidence="1">Multi-pass membrane protein</topology>
    </subcellularLocation>
</comment>
<keyword evidence="6 10" id="KW-0812">Transmembrane</keyword>
<feature type="transmembrane region" description="Helical" evidence="10">
    <location>
        <begin position="414"/>
        <end position="432"/>
    </location>
</feature>
<dbReference type="PANTHER" id="PTHR43823">
    <property type="entry name" value="SPORULATION PROTEIN YKVU"/>
    <property type="match status" value="1"/>
</dbReference>
<dbReference type="EMBL" id="CP120733">
    <property type="protein sequence ID" value="WFD08856.1"/>
    <property type="molecule type" value="Genomic_DNA"/>
</dbReference>
<dbReference type="InterPro" id="IPR051327">
    <property type="entry name" value="MATE_MepA_subfamily"/>
</dbReference>
<evidence type="ECO:0000256" key="10">
    <source>
        <dbReference type="SAM" id="Phobius"/>
    </source>
</evidence>
<dbReference type="PANTHER" id="PTHR43823:SF3">
    <property type="entry name" value="MULTIDRUG EXPORT PROTEIN MEPA"/>
    <property type="match status" value="1"/>
</dbReference>
<proteinExistence type="inferred from homology"/>
<dbReference type="Proteomes" id="UP001222800">
    <property type="component" value="Chromosome"/>
</dbReference>
<comment type="similarity">
    <text evidence="2">Belongs to the multi antimicrobial extrusion (MATE) (TC 2.A.66.1) family. MepA subfamily.</text>
</comment>
<dbReference type="InterPro" id="IPR002528">
    <property type="entry name" value="MATE_fam"/>
</dbReference>
<feature type="transmembrane region" description="Helical" evidence="10">
    <location>
        <begin position="317"/>
        <end position="338"/>
    </location>
</feature>
<keyword evidence="9" id="KW-0046">Antibiotic resistance</keyword>
<dbReference type="InterPro" id="IPR048279">
    <property type="entry name" value="MdtK-like"/>
</dbReference>
<feature type="transmembrane region" description="Helical" evidence="10">
    <location>
        <begin position="269"/>
        <end position="296"/>
    </location>
</feature>
<feature type="transmembrane region" description="Helical" evidence="10">
    <location>
        <begin position="358"/>
        <end position="378"/>
    </location>
</feature>
<keyword evidence="7 10" id="KW-1133">Transmembrane helix</keyword>
<evidence type="ECO:0000256" key="9">
    <source>
        <dbReference type="ARBA" id="ARBA00023251"/>
    </source>
</evidence>
<feature type="transmembrane region" description="Helical" evidence="10">
    <location>
        <begin position="21"/>
        <end position="43"/>
    </location>
</feature>
<evidence type="ECO:0000256" key="5">
    <source>
        <dbReference type="ARBA" id="ARBA00022475"/>
    </source>
</evidence>
<evidence type="ECO:0000256" key="3">
    <source>
        <dbReference type="ARBA" id="ARBA00022106"/>
    </source>
</evidence>
<dbReference type="CDD" id="cd13143">
    <property type="entry name" value="MATE_MepA_like"/>
    <property type="match status" value="1"/>
</dbReference>
<keyword evidence="4" id="KW-0813">Transport</keyword>
<evidence type="ECO:0000256" key="2">
    <source>
        <dbReference type="ARBA" id="ARBA00008417"/>
    </source>
</evidence>
<gene>
    <name evidence="11" type="ORF">P4S50_10680</name>
</gene>
<keyword evidence="5" id="KW-1003">Cell membrane</keyword>
<evidence type="ECO:0000256" key="7">
    <source>
        <dbReference type="ARBA" id="ARBA00022989"/>
    </source>
</evidence>
<dbReference type="InterPro" id="IPR045070">
    <property type="entry name" value="MATE_MepA-like"/>
</dbReference>
<evidence type="ECO:0000256" key="8">
    <source>
        <dbReference type="ARBA" id="ARBA00023136"/>
    </source>
</evidence>